<evidence type="ECO:0000313" key="3">
    <source>
        <dbReference type="RefSeq" id="XP_029650238.1"/>
    </source>
</evidence>
<evidence type="ECO:0000313" key="2">
    <source>
        <dbReference type="Proteomes" id="UP000515154"/>
    </source>
</evidence>
<dbReference type="Pfam" id="PF14113">
    <property type="entry name" value="Tae4"/>
    <property type="match status" value="1"/>
</dbReference>
<dbReference type="InterPro" id="IPR025562">
    <property type="entry name" value="Tae4"/>
</dbReference>
<proteinExistence type="predicted"/>
<accession>A0A6P7TFY8</accession>
<keyword evidence="2" id="KW-1185">Reference proteome</keyword>
<feature type="signal peptide" evidence="1">
    <location>
        <begin position="1"/>
        <end position="22"/>
    </location>
</feature>
<dbReference type="Proteomes" id="UP000515154">
    <property type="component" value="Linkage group LG2"/>
</dbReference>
<dbReference type="KEGG" id="osn:115223700"/>
<name>A0A6P7TFY8_9MOLL</name>
<gene>
    <name evidence="3" type="primary">LOC115223700</name>
</gene>
<dbReference type="Gene3D" id="3.90.1720.70">
    <property type="match status" value="1"/>
</dbReference>
<feature type="chain" id="PRO_5027996495" evidence="1">
    <location>
        <begin position="23"/>
        <end position="270"/>
    </location>
</feature>
<keyword evidence="1" id="KW-0732">Signal</keyword>
<reference evidence="3" key="1">
    <citation type="submission" date="2025-08" db="UniProtKB">
        <authorList>
            <consortium name="RefSeq"/>
        </authorList>
    </citation>
    <scope>IDENTIFICATION</scope>
</reference>
<evidence type="ECO:0000256" key="1">
    <source>
        <dbReference type="SAM" id="SignalP"/>
    </source>
</evidence>
<organism evidence="2 3">
    <name type="scientific">Octopus sinensis</name>
    <name type="common">East Asian common octopus</name>
    <dbReference type="NCBI Taxonomy" id="2607531"/>
    <lineage>
        <taxon>Eukaryota</taxon>
        <taxon>Metazoa</taxon>
        <taxon>Spiralia</taxon>
        <taxon>Lophotrochozoa</taxon>
        <taxon>Mollusca</taxon>
        <taxon>Cephalopoda</taxon>
        <taxon>Coleoidea</taxon>
        <taxon>Octopodiformes</taxon>
        <taxon>Octopoda</taxon>
        <taxon>Incirrata</taxon>
        <taxon>Octopodidae</taxon>
        <taxon>Octopus</taxon>
    </lineage>
</organism>
<dbReference type="AlphaFoldDB" id="A0A6P7TFY8"/>
<protein>
    <submittedName>
        <fullName evidence="3">Uncharacterized protein LOC115223700</fullName>
    </submittedName>
</protein>
<sequence>MINYKLLIFSLTVTTWIQTATSSALKTLPLPQFQSLKKFYPGYKQYGGEFNKLHLFTLIGCNESCQNKVLHDLSALRLSYALNKVGGVHSLGKTLIRLSTKGEDSVSGTDNNQYIFHPIAYGPYLADKYGYPNVSKLHATDPIQTMKKFYGKQGIIRIITYVKQNNMPKGHVALWDCTHFHQSKNWLVSHELFTLEFWESPDSSCKLTDNYQWQDYYQKADPADIGRKSSKSLRHKAHNRHKGSQRYQHLLRLVKSKQRPKKKHHQTLGS</sequence>
<dbReference type="RefSeq" id="XP_029650238.1">
    <property type="nucleotide sequence ID" value="XM_029794378.2"/>
</dbReference>